<dbReference type="EMBL" id="JARBHB010000006">
    <property type="protein sequence ID" value="KAJ8881338.1"/>
    <property type="molecule type" value="Genomic_DNA"/>
</dbReference>
<evidence type="ECO:0000313" key="1">
    <source>
        <dbReference type="EMBL" id="KAJ8881338.1"/>
    </source>
</evidence>
<protein>
    <submittedName>
        <fullName evidence="1">Uncharacterized protein</fullName>
    </submittedName>
</protein>
<gene>
    <name evidence="1" type="ORF">PR048_017819</name>
</gene>
<organism evidence="1 2">
    <name type="scientific">Dryococelus australis</name>
    <dbReference type="NCBI Taxonomy" id="614101"/>
    <lineage>
        <taxon>Eukaryota</taxon>
        <taxon>Metazoa</taxon>
        <taxon>Ecdysozoa</taxon>
        <taxon>Arthropoda</taxon>
        <taxon>Hexapoda</taxon>
        <taxon>Insecta</taxon>
        <taxon>Pterygota</taxon>
        <taxon>Neoptera</taxon>
        <taxon>Polyneoptera</taxon>
        <taxon>Phasmatodea</taxon>
        <taxon>Verophasmatodea</taxon>
        <taxon>Anareolatae</taxon>
        <taxon>Phasmatidae</taxon>
        <taxon>Eurycanthinae</taxon>
        <taxon>Dryococelus</taxon>
    </lineage>
</organism>
<sequence>MQLDRVRHCRQSCQICSSLCLGNRAEGTGFAELINSMDGPIPSITKVQKLRHIFSCLKGEPQGLVRHIPVIDENCNLVWDLLEKRYKIEVNINYLKALDFPVNKCDFRYEILLGKIDQPLRKAF</sequence>
<dbReference type="Proteomes" id="UP001159363">
    <property type="component" value="Chromosome 5"/>
</dbReference>
<proteinExistence type="predicted"/>
<reference evidence="1 2" key="1">
    <citation type="submission" date="2023-02" db="EMBL/GenBank/DDBJ databases">
        <title>LHISI_Scaffold_Assembly.</title>
        <authorList>
            <person name="Stuart O.P."/>
            <person name="Cleave R."/>
            <person name="Magrath M.J.L."/>
            <person name="Mikheyev A.S."/>
        </authorList>
    </citation>
    <scope>NUCLEOTIDE SEQUENCE [LARGE SCALE GENOMIC DNA]</scope>
    <source>
        <strain evidence="1">Daus_M_001</strain>
        <tissue evidence="1">Leg muscle</tissue>
    </source>
</reference>
<evidence type="ECO:0000313" key="2">
    <source>
        <dbReference type="Proteomes" id="UP001159363"/>
    </source>
</evidence>
<dbReference type="InterPro" id="IPR005312">
    <property type="entry name" value="DUF1759"/>
</dbReference>
<accession>A0ABQ9HAI8</accession>
<keyword evidence="2" id="KW-1185">Reference proteome</keyword>
<name>A0ABQ9HAI8_9NEOP</name>
<comment type="caution">
    <text evidence="1">The sequence shown here is derived from an EMBL/GenBank/DDBJ whole genome shotgun (WGS) entry which is preliminary data.</text>
</comment>
<dbReference type="Pfam" id="PF03564">
    <property type="entry name" value="DUF1759"/>
    <property type="match status" value="1"/>
</dbReference>